<feature type="signal peptide" evidence="2">
    <location>
        <begin position="1"/>
        <end position="19"/>
    </location>
</feature>
<accession>A0A9D4GA37</accession>
<dbReference type="InterPro" id="IPR007110">
    <property type="entry name" value="Ig-like_dom"/>
</dbReference>
<evidence type="ECO:0000256" key="2">
    <source>
        <dbReference type="SAM" id="SignalP"/>
    </source>
</evidence>
<keyword evidence="1" id="KW-1133">Transmembrane helix</keyword>
<protein>
    <recommendedName>
        <fullName evidence="3">Ig-like domain-containing protein</fullName>
    </recommendedName>
</protein>
<dbReference type="InterPro" id="IPR013783">
    <property type="entry name" value="Ig-like_fold"/>
</dbReference>
<keyword evidence="1" id="KW-0812">Transmembrane</keyword>
<dbReference type="Gene3D" id="2.60.40.10">
    <property type="entry name" value="Immunoglobulins"/>
    <property type="match status" value="1"/>
</dbReference>
<feature type="transmembrane region" description="Helical" evidence="1">
    <location>
        <begin position="375"/>
        <end position="397"/>
    </location>
</feature>
<comment type="caution">
    <text evidence="4">The sequence shown here is derived from an EMBL/GenBank/DDBJ whole genome shotgun (WGS) entry which is preliminary data.</text>
</comment>
<evidence type="ECO:0000259" key="3">
    <source>
        <dbReference type="PROSITE" id="PS50835"/>
    </source>
</evidence>
<evidence type="ECO:0000313" key="5">
    <source>
        <dbReference type="Proteomes" id="UP000828390"/>
    </source>
</evidence>
<evidence type="ECO:0000313" key="4">
    <source>
        <dbReference type="EMBL" id="KAH3810227.1"/>
    </source>
</evidence>
<name>A0A9D4GA37_DREPO</name>
<dbReference type="Pfam" id="PF00047">
    <property type="entry name" value="ig"/>
    <property type="match status" value="1"/>
</dbReference>
<dbReference type="EMBL" id="JAIWYP010000006">
    <property type="protein sequence ID" value="KAH3810227.1"/>
    <property type="molecule type" value="Genomic_DNA"/>
</dbReference>
<keyword evidence="1" id="KW-0472">Membrane</keyword>
<dbReference type="Proteomes" id="UP000828390">
    <property type="component" value="Unassembled WGS sequence"/>
</dbReference>
<proteinExistence type="predicted"/>
<feature type="chain" id="PRO_5039065298" description="Ig-like domain-containing protein" evidence="2">
    <location>
        <begin position="20"/>
        <end position="435"/>
    </location>
</feature>
<reference evidence="4" key="2">
    <citation type="submission" date="2020-11" db="EMBL/GenBank/DDBJ databases">
        <authorList>
            <person name="McCartney M.A."/>
            <person name="Auch B."/>
            <person name="Kono T."/>
            <person name="Mallez S."/>
            <person name="Becker A."/>
            <person name="Gohl D.M."/>
            <person name="Silverstein K.A.T."/>
            <person name="Koren S."/>
            <person name="Bechman K.B."/>
            <person name="Herman A."/>
            <person name="Abrahante J.E."/>
            <person name="Garbe J."/>
        </authorList>
    </citation>
    <scope>NUCLEOTIDE SEQUENCE</scope>
    <source>
        <strain evidence="4">Duluth1</strain>
        <tissue evidence="4">Whole animal</tissue>
    </source>
</reference>
<dbReference type="AlphaFoldDB" id="A0A9D4GA37"/>
<dbReference type="PROSITE" id="PS50835">
    <property type="entry name" value="IG_LIKE"/>
    <property type="match status" value="1"/>
</dbReference>
<sequence>MLSSLSVVILDELIADAYGMYSATWYTVCWHKSLLVGNYKASAPINVDCYITRHTNFGIPEASFNDFYDFKEIPVTHPLFKYTHVHNEHTVKKLQQNRLIYSATERILLRSQPNMEAKLVAVGAFLTCVVGTVGRPCAANLREYVYVRYGQYQELQCCDLDNAELLDTLWYKYDEESQSWELLEPERSDILFLERNSTIAFKHVDFSDTGRLKCTRTAGNSVQPDDSGTEFDIKVVACDQLARGPFPIAPLPCGVTSAKVGDHVTIPCTGYFGCDQDDVRIVTWFMKAKASDNSSWEQVSAADDRITQTQIDSHDGVLASNLTVSNVEALDTELEFMCILYSTQYIECQSKVFTSLDVVKDCATVMCGSIPLPVILIPAAAALVVAVTVTFLTICLCRLKARRKLKYSSDGNVLDATRFIYKQHATSDAVKPSLV</sequence>
<organism evidence="4 5">
    <name type="scientific">Dreissena polymorpha</name>
    <name type="common">Zebra mussel</name>
    <name type="synonym">Mytilus polymorpha</name>
    <dbReference type="NCBI Taxonomy" id="45954"/>
    <lineage>
        <taxon>Eukaryota</taxon>
        <taxon>Metazoa</taxon>
        <taxon>Spiralia</taxon>
        <taxon>Lophotrochozoa</taxon>
        <taxon>Mollusca</taxon>
        <taxon>Bivalvia</taxon>
        <taxon>Autobranchia</taxon>
        <taxon>Heteroconchia</taxon>
        <taxon>Euheterodonta</taxon>
        <taxon>Imparidentia</taxon>
        <taxon>Neoheterodontei</taxon>
        <taxon>Myida</taxon>
        <taxon>Dreissenoidea</taxon>
        <taxon>Dreissenidae</taxon>
        <taxon>Dreissena</taxon>
    </lineage>
</organism>
<keyword evidence="5" id="KW-1185">Reference proteome</keyword>
<reference evidence="4" key="1">
    <citation type="journal article" date="2019" name="bioRxiv">
        <title>The Genome of the Zebra Mussel, Dreissena polymorpha: A Resource for Invasive Species Research.</title>
        <authorList>
            <person name="McCartney M.A."/>
            <person name="Auch B."/>
            <person name="Kono T."/>
            <person name="Mallez S."/>
            <person name="Zhang Y."/>
            <person name="Obille A."/>
            <person name="Becker A."/>
            <person name="Abrahante J.E."/>
            <person name="Garbe J."/>
            <person name="Badalamenti J.P."/>
            <person name="Herman A."/>
            <person name="Mangelson H."/>
            <person name="Liachko I."/>
            <person name="Sullivan S."/>
            <person name="Sone E.D."/>
            <person name="Koren S."/>
            <person name="Silverstein K.A.T."/>
            <person name="Beckman K.B."/>
            <person name="Gohl D.M."/>
        </authorList>
    </citation>
    <scope>NUCLEOTIDE SEQUENCE</scope>
    <source>
        <strain evidence="4">Duluth1</strain>
        <tissue evidence="4">Whole animal</tissue>
    </source>
</reference>
<feature type="domain" description="Ig-like" evidence="3">
    <location>
        <begin position="136"/>
        <end position="230"/>
    </location>
</feature>
<dbReference type="InterPro" id="IPR013151">
    <property type="entry name" value="Immunoglobulin_dom"/>
</dbReference>
<gene>
    <name evidence="4" type="ORF">DPMN_138616</name>
</gene>
<keyword evidence="2" id="KW-0732">Signal</keyword>
<evidence type="ECO:0000256" key="1">
    <source>
        <dbReference type="SAM" id="Phobius"/>
    </source>
</evidence>